<organism evidence="2">
    <name type="scientific">Oryza meridionalis</name>
    <dbReference type="NCBI Taxonomy" id="40149"/>
    <lineage>
        <taxon>Eukaryota</taxon>
        <taxon>Viridiplantae</taxon>
        <taxon>Streptophyta</taxon>
        <taxon>Embryophyta</taxon>
        <taxon>Tracheophyta</taxon>
        <taxon>Spermatophyta</taxon>
        <taxon>Magnoliopsida</taxon>
        <taxon>Liliopsida</taxon>
        <taxon>Poales</taxon>
        <taxon>Poaceae</taxon>
        <taxon>BOP clade</taxon>
        <taxon>Oryzoideae</taxon>
        <taxon>Oryzeae</taxon>
        <taxon>Oryzinae</taxon>
        <taxon>Oryza</taxon>
    </lineage>
</organism>
<feature type="compositionally biased region" description="Low complexity" evidence="1">
    <location>
        <begin position="105"/>
        <end position="120"/>
    </location>
</feature>
<feature type="region of interest" description="Disordered" evidence="1">
    <location>
        <begin position="66"/>
        <end position="122"/>
    </location>
</feature>
<evidence type="ECO:0000256" key="1">
    <source>
        <dbReference type="SAM" id="MobiDB-lite"/>
    </source>
</evidence>
<name>A0A0E0CIF5_9ORYZ</name>
<dbReference type="EnsemblPlants" id="OMERI02G11190.1">
    <property type="protein sequence ID" value="OMERI02G11190.1"/>
    <property type="gene ID" value="OMERI02G11190"/>
</dbReference>
<keyword evidence="3" id="KW-1185">Reference proteome</keyword>
<dbReference type="AlphaFoldDB" id="A0A0E0CIF5"/>
<feature type="compositionally biased region" description="Polar residues" evidence="1">
    <location>
        <begin position="75"/>
        <end position="91"/>
    </location>
</feature>
<dbReference type="HOGENOM" id="CLU_1838330_0_0_1"/>
<protein>
    <submittedName>
        <fullName evidence="2">Uncharacterized protein</fullName>
    </submittedName>
</protein>
<dbReference type="Gramene" id="OMERI02G11190.1">
    <property type="protein sequence ID" value="OMERI02G11190.1"/>
    <property type="gene ID" value="OMERI02G11190"/>
</dbReference>
<reference evidence="2" key="2">
    <citation type="submission" date="2018-05" db="EMBL/GenBank/DDBJ databases">
        <title>OmerRS3 (Oryza meridionalis Reference Sequence Version 3).</title>
        <authorList>
            <person name="Zhang J."/>
            <person name="Kudrna D."/>
            <person name="Lee S."/>
            <person name="Talag J."/>
            <person name="Welchert J."/>
            <person name="Wing R.A."/>
        </authorList>
    </citation>
    <scope>NUCLEOTIDE SEQUENCE [LARGE SCALE GENOMIC DNA]</scope>
    <source>
        <strain evidence="2">cv. OR44</strain>
    </source>
</reference>
<reference evidence="2" key="1">
    <citation type="submission" date="2015-04" db="UniProtKB">
        <authorList>
            <consortium name="EnsemblPlants"/>
        </authorList>
    </citation>
    <scope>IDENTIFICATION</scope>
</reference>
<evidence type="ECO:0000313" key="3">
    <source>
        <dbReference type="Proteomes" id="UP000008021"/>
    </source>
</evidence>
<accession>A0A0E0CIF5</accession>
<sequence>MEQLGGGFGWRQRLRRRSLLLTTLDEAIAIRHHRRLGNGLAHGDEGGHGAGPWWRIAAERTAVSAEQDSEPALCPSTTASTPNICDFGNSTPKAGKRLAGRAARRPAGSAARRGRQPQAPVATGFVVARSLIRRLEGSGG</sequence>
<evidence type="ECO:0000313" key="2">
    <source>
        <dbReference type="EnsemblPlants" id="OMERI02G11190.1"/>
    </source>
</evidence>
<feature type="compositionally biased region" description="Basic residues" evidence="1">
    <location>
        <begin position="94"/>
        <end position="104"/>
    </location>
</feature>
<dbReference type="Proteomes" id="UP000008021">
    <property type="component" value="Chromosome 2"/>
</dbReference>
<proteinExistence type="predicted"/>